<organism evidence="2 3">
    <name type="scientific">Mucilaginibacter lappiensis</name>
    <dbReference type="NCBI Taxonomy" id="354630"/>
    <lineage>
        <taxon>Bacteria</taxon>
        <taxon>Pseudomonadati</taxon>
        <taxon>Bacteroidota</taxon>
        <taxon>Sphingobacteriia</taxon>
        <taxon>Sphingobacteriales</taxon>
        <taxon>Sphingobacteriaceae</taxon>
        <taxon>Mucilaginibacter</taxon>
    </lineage>
</organism>
<evidence type="ECO:0000256" key="1">
    <source>
        <dbReference type="SAM" id="SignalP"/>
    </source>
</evidence>
<sequence>MKILAKNILAGMLISLSFSKSFAQEKIVSEKGLKYHYSDNW</sequence>
<gene>
    <name evidence="2" type="ORF">HDF23_005707</name>
</gene>
<feature type="chain" id="PRO_5046540906" evidence="1">
    <location>
        <begin position="24"/>
        <end position="41"/>
    </location>
</feature>
<evidence type="ECO:0000313" key="2">
    <source>
        <dbReference type="EMBL" id="MBB6112924.1"/>
    </source>
</evidence>
<proteinExistence type="predicted"/>
<reference evidence="2 3" key="1">
    <citation type="submission" date="2020-08" db="EMBL/GenBank/DDBJ databases">
        <title>Genomic Encyclopedia of Type Strains, Phase IV (KMG-V): Genome sequencing to study the core and pangenomes of soil and plant-associated prokaryotes.</title>
        <authorList>
            <person name="Whitman W."/>
        </authorList>
    </citation>
    <scope>NUCLEOTIDE SEQUENCE [LARGE SCALE GENOMIC DNA]</scope>
    <source>
        <strain evidence="2 3">ANJLi2</strain>
    </source>
</reference>
<comment type="caution">
    <text evidence="2">The sequence shown here is derived from an EMBL/GenBank/DDBJ whole genome shotgun (WGS) entry which is preliminary data.</text>
</comment>
<dbReference type="EMBL" id="JACHCB010000024">
    <property type="protein sequence ID" value="MBB6112924.1"/>
    <property type="molecule type" value="Genomic_DNA"/>
</dbReference>
<protein>
    <submittedName>
        <fullName evidence="2">Uncharacterized protein</fullName>
    </submittedName>
</protein>
<feature type="signal peptide" evidence="1">
    <location>
        <begin position="1"/>
        <end position="23"/>
    </location>
</feature>
<accession>A0ABR6PT13</accession>
<keyword evidence="3" id="KW-1185">Reference proteome</keyword>
<keyword evidence="1" id="KW-0732">Signal</keyword>
<name>A0ABR6PT13_9SPHI</name>
<dbReference type="Proteomes" id="UP000541583">
    <property type="component" value="Unassembled WGS sequence"/>
</dbReference>
<evidence type="ECO:0000313" key="3">
    <source>
        <dbReference type="Proteomes" id="UP000541583"/>
    </source>
</evidence>